<evidence type="ECO:0000256" key="3">
    <source>
        <dbReference type="ARBA" id="ARBA00022452"/>
    </source>
</evidence>
<evidence type="ECO:0000256" key="6">
    <source>
        <dbReference type="ARBA" id="ARBA00022729"/>
    </source>
</evidence>
<dbReference type="Gene3D" id="2.60.40.1120">
    <property type="entry name" value="Carboxypeptidase-like, regulatory domain"/>
    <property type="match status" value="1"/>
</dbReference>
<feature type="domain" description="TonB-dependent receptor plug" evidence="16">
    <location>
        <begin position="120"/>
        <end position="233"/>
    </location>
</feature>
<dbReference type="InterPro" id="IPR012910">
    <property type="entry name" value="Plug_dom"/>
</dbReference>
<evidence type="ECO:0000256" key="8">
    <source>
        <dbReference type="ARBA" id="ARBA00023065"/>
    </source>
</evidence>
<dbReference type="PANTHER" id="PTHR32552:SF89">
    <property type="entry name" value="CATECHOLATE SIDEROPHORE RECEPTOR FIU"/>
    <property type="match status" value="1"/>
</dbReference>
<evidence type="ECO:0000256" key="14">
    <source>
        <dbReference type="SAM" id="SignalP"/>
    </source>
</evidence>
<evidence type="ECO:0000259" key="15">
    <source>
        <dbReference type="Pfam" id="PF00593"/>
    </source>
</evidence>
<evidence type="ECO:0000259" key="16">
    <source>
        <dbReference type="Pfam" id="PF07715"/>
    </source>
</evidence>
<dbReference type="InterPro" id="IPR000531">
    <property type="entry name" value="Beta-barrel_TonB"/>
</dbReference>
<evidence type="ECO:0000256" key="10">
    <source>
        <dbReference type="ARBA" id="ARBA00023136"/>
    </source>
</evidence>
<dbReference type="InterPro" id="IPR037066">
    <property type="entry name" value="Plug_dom_sf"/>
</dbReference>
<dbReference type="PROSITE" id="PS52016">
    <property type="entry name" value="TONB_DEPENDENT_REC_3"/>
    <property type="match status" value="1"/>
</dbReference>
<accession>A0ABS0A787</accession>
<evidence type="ECO:0000313" key="17">
    <source>
        <dbReference type="EMBL" id="MBF4985210.1"/>
    </source>
</evidence>
<comment type="subcellular location">
    <subcellularLocation>
        <location evidence="1 12">Cell outer membrane</location>
        <topology evidence="1 12">Multi-pass membrane protein</topology>
    </subcellularLocation>
</comment>
<evidence type="ECO:0000256" key="11">
    <source>
        <dbReference type="ARBA" id="ARBA00023237"/>
    </source>
</evidence>
<dbReference type="Pfam" id="PF07715">
    <property type="entry name" value="Plug"/>
    <property type="match status" value="1"/>
</dbReference>
<keyword evidence="2 12" id="KW-0813">Transport</keyword>
<evidence type="ECO:0000256" key="13">
    <source>
        <dbReference type="RuleBase" id="RU003357"/>
    </source>
</evidence>
<dbReference type="Proteomes" id="UP001194729">
    <property type="component" value="Unassembled WGS sequence"/>
</dbReference>
<dbReference type="InterPro" id="IPR039426">
    <property type="entry name" value="TonB-dep_rcpt-like"/>
</dbReference>
<dbReference type="Gene3D" id="2.170.130.10">
    <property type="entry name" value="TonB-dependent receptor, plug domain"/>
    <property type="match status" value="1"/>
</dbReference>
<feature type="domain" description="TonB-dependent receptor-like beta-barrel" evidence="15">
    <location>
        <begin position="346"/>
        <end position="830"/>
    </location>
</feature>
<keyword evidence="4" id="KW-0410">Iron transport</keyword>
<feature type="chain" id="PRO_5046030126" evidence="14">
    <location>
        <begin position="24"/>
        <end position="870"/>
    </location>
</feature>
<feature type="signal peptide" evidence="14">
    <location>
        <begin position="1"/>
        <end position="23"/>
    </location>
</feature>
<evidence type="ECO:0000313" key="18">
    <source>
        <dbReference type="Proteomes" id="UP001194729"/>
    </source>
</evidence>
<keyword evidence="3 12" id="KW-1134">Transmembrane beta strand</keyword>
<dbReference type="EMBL" id="JADKYU010000682">
    <property type="protein sequence ID" value="MBF4985210.1"/>
    <property type="molecule type" value="Genomic_DNA"/>
</dbReference>
<proteinExistence type="inferred from homology"/>
<dbReference type="PANTHER" id="PTHR32552">
    <property type="entry name" value="FERRICHROME IRON RECEPTOR-RELATED"/>
    <property type="match status" value="1"/>
</dbReference>
<evidence type="ECO:0000256" key="4">
    <source>
        <dbReference type="ARBA" id="ARBA00022496"/>
    </source>
</evidence>
<keyword evidence="8" id="KW-0406">Ion transport</keyword>
<dbReference type="InterPro" id="IPR036942">
    <property type="entry name" value="Beta-barrel_TonB_sf"/>
</dbReference>
<dbReference type="SUPFAM" id="SSF49464">
    <property type="entry name" value="Carboxypeptidase regulatory domain-like"/>
    <property type="match status" value="1"/>
</dbReference>
<sequence>MNNLKSSWSFVLIMLLTISSVVAQSTISGNVKDVTGEPVFGANVILKGSGKGAVTDIDGNYKIINVANGDYTIVGSSLGYSKYSKKISIDGNTTYNFVMQEDAESLDAIVVTGVTNPKAKIESSVSVTTLGTTSIAQSAPRTTAEIFRTIPGIRSESSGGEGNSNISVRGVPISSGGSKYVQIQEDGLPVLLYGDISFATADIFTRFDANVSRIEAIRGGSASTQTSNAPGGIINIISKTGQSEGGTIGTTFGANYDSFRTDFAYGTEIADDLYMHAGGFYRVGEGIRDAGFTANNGGQLKLSLMKKFDKGSVRVYAKYLNDKAIAYLPGPIQVTGTNADPTWESAPNFDATTGSLHTPNLTQTLRLGSDGQPSRGDVADGMNPISTAVGISANFDLGNEWKVSNNGRFSSNNGAFISPFPSQIATAADIADSFGAGSTLQLIDGTPVANESLVARIHMFDVELENFNNFMNDLKLSKSYDNLDITLGYFKSIQNISMNWTWNSYLQEVQGENARLINAFDPTGAALSENGLYAYGTPFWGNLARNYDTQYNVSAPYVNVALEASEKLNIDASIRFDMGKVDGNFTGGTESVVDINNDGVISAPELSVYSVNNAEPTAVNYDYDYVSYSLGLNYKIQDRQAVFARYSRGAAAKADRILFSGLDYQNSDRINALDFLNQAEIGYKQGFDNGALYVTGFYSKTTEQAGFEATNPDLIIDNDYQSFGVEVEGSYRMNDLTVKGAVTYTNATLESGDNEGNAPRRQPDFIYNLIPSYNFGADKQNSLGLSFIGQTKAYAQDTNELIMPGFVIVNGFVNVGITKDLNANLSANNLFDTLGITESEEGSIVEGQTNFLRARALPGRSISLGLQYNF</sequence>
<dbReference type="InterPro" id="IPR018247">
    <property type="entry name" value="EF_Hand_1_Ca_BS"/>
</dbReference>
<keyword evidence="9 13" id="KW-0798">TonB box</keyword>
<keyword evidence="17" id="KW-0675">Receptor</keyword>
<dbReference type="PROSITE" id="PS00018">
    <property type="entry name" value="EF_HAND_1"/>
    <property type="match status" value="1"/>
</dbReference>
<keyword evidence="10 12" id="KW-0472">Membrane</keyword>
<dbReference type="SUPFAM" id="SSF56935">
    <property type="entry name" value="Porins"/>
    <property type="match status" value="1"/>
</dbReference>
<name>A0ABS0A787_9FLAO</name>
<protein>
    <submittedName>
        <fullName evidence="17">TonB-dependent receptor</fullName>
    </submittedName>
</protein>
<dbReference type="InterPro" id="IPR008969">
    <property type="entry name" value="CarboxyPept-like_regulatory"/>
</dbReference>
<evidence type="ECO:0000256" key="9">
    <source>
        <dbReference type="ARBA" id="ARBA00023077"/>
    </source>
</evidence>
<evidence type="ECO:0000256" key="5">
    <source>
        <dbReference type="ARBA" id="ARBA00022692"/>
    </source>
</evidence>
<dbReference type="Pfam" id="PF13715">
    <property type="entry name" value="CarbopepD_reg_2"/>
    <property type="match status" value="1"/>
</dbReference>
<keyword evidence="6 14" id="KW-0732">Signal</keyword>
<evidence type="ECO:0000256" key="7">
    <source>
        <dbReference type="ARBA" id="ARBA00023004"/>
    </source>
</evidence>
<evidence type="ECO:0000256" key="2">
    <source>
        <dbReference type="ARBA" id="ARBA00022448"/>
    </source>
</evidence>
<keyword evidence="7" id="KW-0408">Iron</keyword>
<keyword evidence="18" id="KW-1185">Reference proteome</keyword>
<comment type="caution">
    <text evidence="17">The sequence shown here is derived from an EMBL/GenBank/DDBJ whole genome shotgun (WGS) entry which is preliminary data.</text>
</comment>
<comment type="similarity">
    <text evidence="12 13">Belongs to the TonB-dependent receptor family.</text>
</comment>
<dbReference type="Pfam" id="PF00593">
    <property type="entry name" value="TonB_dep_Rec_b-barrel"/>
    <property type="match status" value="1"/>
</dbReference>
<reference evidence="17 18" key="1">
    <citation type="submission" date="2020-11" db="EMBL/GenBank/DDBJ databases">
        <title>P. mediterranea TC4 genome.</title>
        <authorList>
            <person name="Molmeret M."/>
        </authorList>
    </citation>
    <scope>NUCLEOTIDE SEQUENCE [LARGE SCALE GENOMIC DNA]</scope>
    <source>
        <strain evidence="17 18">TC4</strain>
    </source>
</reference>
<organism evidence="17 18">
    <name type="scientific">Nonlabens mediterrranea</name>
    <dbReference type="NCBI Taxonomy" id="1419947"/>
    <lineage>
        <taxon>Bacteria</taxon>
        <taxon>Pseudomonadati</taxon>
        <taxon>Bacteroidota</taxon>
        <taxon>Flavobacteriia</taxon>
        <taxon>Flavobacteriales</taxon>
        <taxon>Flavobacteriaceae</taxon>
        <taxon>Nonlabens</taxon>
    </lineage>
</organism>
<dbReference type="Gene3D" id="2.40.170.20">
    <property type="entry name" value="TonB-dependent receptor, beta-barrel domain"/>
    <property type="match status" value="1"/>
</dbReference>
<keyword evidence="11 12" id="KW-0998">Cell outer membrane</keyword>
<keyword evidence="5 12" id="KW-0812">Transmembrane</keyword>
<evidence type="ECO:0000256" key="1">
    <source>
        <dbReference type="ARBA" id="ARBA00004571"/>
    </source>
</evidence>
<gene>
    <name evidence="17" type="ORF">FNJ87_13025</name>
</gene>
<evidence type="ECO:0000256" key="12">
    <source>
        <dbReference type="PROSITE-ProRule" id="PRU01360"/>
    </source>
</evidence>